<protein>
    <recommendedName>
        <fullName evidence="1">VOC domain-containing protein</fullName>
    </recommendedName>
</protein>
<dbReference type="AlphaFoldDB" id="A0A3A8NE29"/>
<dbReference type="Proteomes" id="UP000273405">
    <property type="component" value="Unassembled WGS sequence"/>
</dbReference>
<feature type="domain" description="VOC" evidence="1">
    <location>
        <begin position="107"/>
        <end position="228"/>
    </location>
</feature>
<dbReference type="PROSITE" id="PS51819">
    <property type="entry name" value="VOC"/>
    <property type="match status" value="1"/>
</dbReference>
<organism evidence="2 3">
    <name type="scientific">Corallococcus sicarius</name>
    <dbReference type="NCBI Taxonomy" id="2316726"/>
    <lineage>
        <taxon>Bacteria</taxon>
        <taxon>Pseudomonadati</taxon>
        <taxon>Myxococcota</taxon>
        <taxon>Myxococcia</taxon>
        <taxon>Myxococcales</taxon>
        <taxon>Cystobacterineae</taxon>
        <taxon>Myxococcaceae</taxon>
        <taxon>Corallococcus</taxon>
    </lineage>
</organism>
<comment type="caution">
    <text evidence="2">The sequence shown here is derived from an EMBL/GenBank/DDBJ whole genome shotgun (WGS) entry which is preliminary data.</text>
</comment>
<evidence type="ECO:0000313" key="3">
    <source>
        <dbReference type="Proteomes" id="UP000273405"/>
    </source>
</evidence>
<evidence type="ECO:0000259" key="1">
    <source>
        <dbReference type="PROSITE" id="PS51819"/>
    </source>
</evidence>
<dbReference type="Gene3D" id="3.10.180.10">
    <property type="entry name" value="2,3-Dihydroxybiphenyl 1,2-Dioxygenase, domain 1"/>
    <property type="match status" value="1"/>
</dbReference>
<dbReference type="InterPro" id="IPR037523">
    <property type="entry name" value="VOC_core"/>
</dbReference>
<dbReference type="EMBL" id="RAWG01000230">
    <property type="protein sequence ID" value="RKH37624.1"/>
    <property type="molecule type" value="Genomic_DNA"/>
</dbReference>
<name>A0A3A8NE29_9BACT</name>
<accession>A0A3A8NE29</accession>
<keyword evidence="3" id="KW-1185">Reference proteome</keyword>
<dbReference type="InterPro" id="IPR029068">
    <property type="entry name" value="Glyas_Bleomycin-R_OHBP_Dase"/>
</dbReference>
<sequence>MARGLLSPAYQETHVQRAITTLSCLDEVATNRHPAFAISLHAREASVDLELIEYPVVTPRPGALIPWEFAPEHNIEAVKEALRELSPKARQGFSFAELASLINGYRAVNAVVVPVEDVVAEHAFWQRLGFKAVHADKDLVVLRHDPYVPPAGPRYILLHAVPYTVPHFTDMDGVSEIALLCSSCAAAYKRFPETTFRTSISEVLIAGRKLNIGYVRSPAGVLVELFALVLS</sequence>
<dbReference type="SUPFAM" id="SSF54593">
    <property type="entry name" value="Glyoxalase/Bleomycin resistance protein/Dihydroxybiphenyl dioxygenase"/>
    <property type="match status" value="1"/>
</dbReference>
<gene>
    <name evidence="2" type="ORF">D7X12_28950</name>
</gene>
<evidence type="ECO:0000313" key="2">
    <source>
        <dbReference type="EMBL" id="RKH37624.1"/>
    </source>
</evidence>
<reference evidence="3" key="1">
    <citation type="submission" date="2018-09" db="EMBL/GenBank/DDBJ databases">
        <authorList>
            <person name="Livingstone P.G."/>
            <person name="Whitworth D.E."/>
        </authorList>
    </citation>
    <scope>NUCLEOTIDE SEQUENCE [LARGE SCALE GENOMIC DNA]</scope>
    <source>
        <strain evidence="3">CA040B</strain>
    </source>
</reference>
<proteinExistence type="predicted"/>